<accession>A0A6G0Y5T9</accession>
<evidence type="ECO:0000259" key="1">
    <source>
        <dbReference type="PROSITE" id="PS50828"/>
    </source>
</evidence>
<dbReference type="InterPro" id="IPR052772">
    <property type="entry name" value="Endo/PolyKinase_Domain-Protein"/>
</dbReference>
<evidence type="ECO:0000313" key="3">
    <source>
        <dbReference type="Proteomes" id="UP000478052"/>
    </source>
</evidence>
<dbReference type="GO" id="GO:0004519">
    <property type="term" value="F:endonuclease activity"/>
    <property type="evidence" value="ECO:0007669"/>
    <property type="project" value="TreeGrafter"/>
</dbReference>
<dbReference type="InterPro" id="IPR036063">
    <property type="entry name" value="Smr_dom_sf"/>
</dbReference>
<dbReference type="PANTHER" id="PTHR46535">
    <property type="entry name" value="NEDD4-BINDING PROTEIN 2"/>
    <property type="match status" value="1"/>
</dbReference>
<dbReference type="Gene3D" id="3.40.50.300">
    <property type="entry name" value="P-loop containing nucleotide triphosphate hydrolases"/>
    <property type="match status" value="1"/>
</dbReference>
<keyword evidence="3" id="KW-1185">Reference proteome</keyword>
<protein>
    <submittedName>
        <fullName evidence="2">NEDD4-binding protein 2 isoform X1</fullName>
    </submittedName>
</protein>
<dbReference type="PANTHER" id="PTHR46535:SF1">
    <property type="entry name" value="NEDD4-BINDING PROTEIN 2"/>
    <property type="match status" value="1"/>
</dbReference>
<dbReference type="Proteomes" id="UP000478052">
    <property type="component" value="Unassembled WGS sequence"/>
</dbReference>
<organism evidence="2 3">
    <name type="scientific">Aphis craccivora</name>
    <name type="common">Cowpea aphid</name>
    <dbReference type="NCBI Taxonomy" id="307492"/>
    <lineage>
        <taxon>Eukaryota</taxon>
        <taxon>Metazoa</taxon>
        <taxon>Ecdysozoa</taxon>
        <taxon>Arthropoda</taxon>
        <taxon>Hexapoda</taxon>
        <taxon>Insecta</taxon>
        <taxon>Pterygota</taxon>
        <taxon>Neoptera</taxon>
        <taxon>Paraneoptera</taxon>
        <taxon>Hemiptera</taxon>
        <taxon>Sternorrhyncha</taxon>
        <taxon>Aphidomorpha</taxon>
        <taxon>Aphidoidea</taxon>
        <taxon>Aphididae</taxon>
        <taxon>Aphidini</taxon>
        <taxon>Aphis</taxon>
        <taxon>Aphis</taxon>
    </lineage>
</organism>
<dbReference type="AlphaFoldDB" id="A0A6G0Y5T9"/>
<dbReference type="SMART" id="SM00463">
    <property type="entry name" value="SMR"/>
    <property type="match status" value="1"/>
</dbReference>
<dbReference type="SUPFAM" id="SSF160443">
    <property type="entry name" value="SMR domain-like"/>
    <property type="match status" value="1"/>
</dbReference>
<dbReference type="GO" id="GO:0005634">
    <property type="term" value="C:nucleus"/>
    <property type="evidence" value="ECO:0007669"/>
    <property type="project" value="TreeGrafter"/>
</dbReference>
<sequence length="979" mass="112652">ILFFFMFKMTNYKKNMSWSCLNTREDLFKLFTGHLDDDVIEMVIESRNNDLLLAYRDLIEITNVSAPEQNLHILSAEEKNQSAAASNSNILGNIPTINWERLSTTETPISKILYLVSKHFKVLVLMRGCQGSGKSYQATNILNLCYKNAKIDDFIFSADKFFINKSNGKYNFNRNKIADAHNWAFQKFQTAIELEVTPVIIDNTNCEAWEMEKYAKVAVNNGYWIEIVEPSTEWAWDAIELAKINTHSVSYDVIVSTLHRYDHSITVDSLLARFKLKYNKKNQPPIVSNKAKKYQLCENLIDQRDVINESQIEIIDDFKDLCVSKKGKKRRKKESTFLNNDNEDALIPEISTIQEEEKEEDINKVNEFDNLSQEISDVDEKSQSSVDEASNYVNKSVNTSENDFLFMEVLNEIPEEEYSSYVIFGRNRDINEGNQSILSMLCGKLDKGTTTNDLKGITPKLNLNKVCEHFPENISSLIIELFEKCEGNIDWILDMLVESKHDISKEQLCRFIEYEENYFINNVQRQDSIELFNQNNEQDDNLFDSPLNSQSKTLNRIIEESDSKKKKHGKKVIDKKLQRTFKIVNDDLKKDIENKFTFGDSLYSDHVLRIKKFKENQNAIDGTDFILPNSESIEENLTFEKDDEGNFVQLVMDRSVLAQLCDYFGDFSPNFNQNTLLMPVKLPEKLAEELYYYLIANTPLHVCNQDAILQVLIIHDETLARKLQEESTEECSSSSANSYIGEFTFSAVLTKKLLLEKYKHINSTRVLNVLRANNYKFHEANEILSEESGIKCSLNQDNPTIQETERSHEINHNESNSDQDYSRVALELSLKRQQLLQKANRSLSSKQHPSVTAHYLERADIVKQNEILAKTNAVLDMVKQNENATSLDLHNLTVSDAIIALDIYLDNHISNLKKPNGGTRGRQLTIITGRGKHSPKGIARIKPVVIRRLQDRRLIYLEPETPGSIMVIIKKNSLLSSEF</sequence>
<reference evidence="2 3" key="1">
    <citation type="submission" date="2019-08" db="EMBL/GenBank/DDBJ databases">
        <title>Whole genome of Aphis craccivora.</title>
        <authorList>
            <person name="Voronova N.V."/>
            <person name="Shulinski R.S."/>
            <person name="Bandarenka Y.V."/>
            <person name="Zhorov D.G."/>
            <person name="Warner D."/>
        </authorList>
    </citation>
    <scope>NUCLEOTIDE SEQUENCE [LARGE SCALE GENOMIC DNA]</scope>
    <source>
        <strain evidence="2">180601</strain>
        <tissue evidence="2">Whole Body</tissue>
    </source>
</reference>
<dbReference type="OrthoDB" id="3231855at2759"/>
<gene>
    <name evidence="2" type="ORF">FWK35_00013578</name>
</gene>
<dbReference type="InterPro" id="IPR002625">
    <property type="entry name" value="Smr_dom"/>
</dbReference>
<feature type="domain" description="Smr" evidence="1">
    <location>
        <begin position="887"/>
        <end position="970"/>
    </location>
</feature>
<dbReference type="Pfam" id="PF13671">
    <property type="entry name" value="AAA_33"/>
    <property type="match status" value="1"/>
</dbReference>
<name>A0A6G0Y5T9_APHCR</name>
<comment type="caution">
    <text evidence="2">The sequence shown here is derived from an EMBL/GenBank/DDBJ whole genome shotgun (WGS) entry which is preliminary data.</text>
</comment>
<dbReference type="InterPro" id="IPR027417">
    <property type="entry name" value="P-loop_NTPase"/>
</dbReference>
<feature type="non-terminal residue" evidence="2">
    <location>
        <position position="1"/>
    </location>
</feature>
<evidence type="ECO:0000313" key="2">
    <source>
        <dbReference type="EMBL" id="KAF0749620.1"/>
    </source>
</evidence>
<dbReference type="EMBL" id="VUJU01006029">
    <property type="protein sequence ID" value="KAF0749620.1"/>
    <property type="molecule type" value="Genomic_DNA"/>
</dbReference>
<proteinExistence type="predicted"/>
<dbReference type="SUPFAM" id="SSF52540">
    <property type="entry name" value="P-loop containing nucleoside triphosphate hydrolases"/>
    <property type="match status" value="1"/>
</dbReference>
<dbReference type="Gene3D" id="3.30.1370.110">
    <property type="match status" value="1"/>
</dbReference>
<dbReference type="PROSITE" id="PS50828">
    <property type="entry name" value="SMR"/>
    <property type="match status" value="1"/>
</dbReference>